<keyword evidence="1" id="KW-0472">Membrane</keyword>
<dbReference type="AlphaFoldDB" id="A0A080M0Q1"/>
<feature type="transmembrane region" description="Helical" evidence="1">
    <location>
        <begin position="154"/>
        <end position="171"/>
    </location>
</feature>
<dbReference type="GO" id="GO:0016787">
    <property type="term" value="F:hydrolase activity"/>
    <property type="evidence" value="ECO:0007669"/>
    <property type="project" value="UniProtKB-KW"/>
</dbReference>
<dbReference type="PANTHER" id="PTHR40031:SF1">
    <property type="entry name" value="MEMBRANE-BOUND METAL-DEPENDENT HYDROLASE"/>
    <property type="match status" value="1"/>
</dbReference>
<feature type="transmembrane region" description="Helical" evidence="1">
    <location>
        <begin position="59"/>
        <end position="79"/>
    </location>
</feature>
<accession>A0A080M0Q1</accession>
<dbReference type="RefSeq" id="WP_273704890.1">
    <property type="nucleotide sequence ID" value="NZ_JDST02000123.1"/>
</dbReference>
<keyword evidence="1" id="KW-1133">Transmembrane helix</keyword>
<evidence type="ECO:0000313" key="2">
    <source>
        <dbReference type="EMBL" id="KFB74842.1"/>
    </source>
</evidence>
<dbReference type="Pfam" id="PF04307">
    <property type="entry name" value="YdjM"/>
    <property type="match status" value="1"/>
</dbReference>
<feature type="transmembrane region" description="Helical" evidence="1">
    <location>
        <begin position="86"/>
        <end position="104"/>
    </location>
</feature>
<gene>
    <name evidence="2" type="ORF">AW06_004187</name>
    <name evidence="3" type="ORF">HWD57_18985</name>
</gene>
<evidence type="ECO:0000313" key="3">
    <source>
        <dbReference type="EMBL" id="QLH51646.1"/>
    </source>
</evidence>
<dbReference type="KEGG" id="acog:HWD57_18985"/>
<keyword evidence="1" id="KW-0812">Transmembrane</keyword>
<keyword evidence="4" id="KW-1185">Reference proteome</keyword>
<protein>
    <submittedName>
        <fullName evidence="3">Metal-dependent hydrolase</fullName>
    </submittedName>
</protein>
<dbReference type="PANTHER" id="PTHR40031">
    <property type="entry name" value="HYPOTHETICAL MEMBRANE SPANNING PROTEIN"/>
    <property type="match status" value="1"/>
</dbReference>
<feature type="transmembrane region" description="Helical" evidence="1">
    <location>
        <begin position="124"/>
        <end position="147"/>
    </location>
</feature>
<accession>A0A7D5NCI9</accession>
<name>A0A080M0Q1_9PROT</name>
<evidence type="ECO:0000313" key="4">
    <source>
        <dbReference type="Proteomes" id="UP000021315"/>
    </source>
</evidence>
<proteinExistence type="predicted"/>
<dbReference type="InterPro" id="IPR007404">
    <property type="entry name" value="YdjM-like"/>
</dbReference>
<dbReference type="EMBL" id="CP058708">
    <property type="protein sequence ID" value="QLH51646.1"/>
    <property type="molecule type" value="Genomic_DNA"/>
</dbReference>
<dbReference type="Proteomes" id="UP000021315">
    <property type="component" value="Unassembled WGS sequence"/>
</dbReference>
<dbReference type="InterPro" id="IPR053170">
    <property type="entry name" value="Transcription_regulator"/>
</dbReference>
<evidence type="ECO:0000256" key="1">
    <source>
        <dbReference type="SAM" id="Phobius"/>
    </source>
</evidence>
<dbReference type="Proteomes" id="UP000509684">
    <property type="component" value="Chromosome"/>
</dbReference>
<reference evidence="2 4" key="1">
    <citation type="submission" date="2014-02" db="EMBL/GenBank/DDBJ databases">
        <title>Expanding our view of genomic diversity in Candidatus Accumulibacter clades.</title>
        <authorList>
            <person name="Skennerton C.T."/>
            <person name="Barr J.J."/>
            <person name="Slater F.R."/>
            <person name="Bond P.L."/>
            <person name="Tyson G.W."/>
        </authorList>
    </citation>
    <scope>NUCLEOTIDE SEQUENCE [LARGE SCALE GENOMIC DNA]</scope>
    <source>
        <strain evidence="4">SK-02</strain>
    </source>
</reference>
<reference evidence="3" key="3">
    <citation type="submission" date="2020-06" db="EMBL/GenBank/DDBJ databases">
        <authorList>
            <person name="Arumugam K."/>
            <person name="Besarab I."/>
            <person name="Haryono M."/>
            <person name="Bagci C."/>
            <person name="Beier S."/>
            <person name="Buchfink B."/>
            <person name="Gorska A."/>
            <person name="Qiu G."/>
            <person name="Huson D.H."/>
            <person name="Williams R.B."/>
        </authorList>
    </citation>
    <scope>NUCLEOTIDE SEQUENCE</scope>
    <source>
        <strain evidence="3">SSA1</strain>
    </source>
</reference>
<reference evidence="3 5" key="2">
    <citation type="journal article" date="2019" name="Microbiome">
        <title>Annotated bacterial chromosomes from frame-shift-corrected long-read metagenomic data.</title>
        <authorList>
            <person name="Arumugam K."/>
            <person name="Bagci C."/>
            <person name="Bessarab I."/>
            <person name="Beier S."/>
            <person name="Buchfink B."/>
            <person name="Gorska A."/>
            <person name="Qiu G."/>
            <person name="Huson D.H."/>
            <person name="Williams R.B.H."/>
        </authorList>
    </citation>
    <scope>NUCLEOTIDE SEQUENCE [LARGE SCALE GENOMIC DNA]</scope>
    <source>
        <strain evidence="3">SSA1</strain>
    </source>
</reference>
<keyword evidence="3" id="KW-0378">Hydrolase</keyword>
<sequence length="345" mass="38204">MDPLTHALLGATAAQAALGPRLGRQAWLVGGLGGVLPDLDILIRSSADPLLAIEYHRHFTHALAFIPVGGIIAASPWLLRQRHRPDWRALLVAGTLGYASHGVLDACTNYGTHLLWPFSPLRVAWHWITTIGPLLTLILLFGLVFAVRRRSRSPALLALLLGLGYVSLAAWQRERALDMQAQIAAARGHPVTRAEMFPTVGNPVLWRSVYQSGETLYTDRLRLLGAEMTLWKEGSHVDLLLEKDLSPQARADQRVRRDFARFSYFSAGWTAHAASDPTVIGDARYSLRTDAFEPIWGVRFHPGTAVPTEWVDFTTRNRVPISELWREISGTASGYRSMPSPGNSR</sequence>
<organism evidence="2 4">
    <name type="scientific">Candidatus Accumulibacter cognatus</name>
    <dbReference type="NCBI Taxonomy" id="2954383"/>
    <lineage>
        <taxon>Bacteria</taxon>
        <taxon>Pseudomonadati</taxon>
        <taxon>Pseudomonadota</taxon>
        <taxon>Betaproteobacteria</taxon>
        <taxon>Candidatus Accumulibacter</taxon>
    </lineage>
</organism>
<evidence type="ECO:0000313" key="5">
    <source>
        <dbReference type="Proteomes" id="UP000509684"/>
    </source>
</evidence>
<dbReference type="EMBL" id="JDST02000123">
    <property type="protein sequence ID" value="KFB74842.1"/>
    <property type="molecule type" value="Genomic_DNA"/>
</dbReference>